<gene>
    <name evidence="1" type="ORF">BTN85_0751</name>
</gene>
<protein>
    <submittedName>
        <fullName evidence="1">Uncharacterized protein</fullName>
    </submittedName>
</protein>
<reference evidence="1" key="1">
    <citation type="submission" date="2016-12" db="EMBL/GenBank/DDBJ databases">
        <title>Discovery of methanogenic haloarchaea.</title>
        <authorList>
            <person name="Sorokin D.Y."/>
            <person name="Makarova K.S."/>
            <person name="Abbas B."/>
            <person name="Ferrer M."/>
            <person name="Golyshin P.N."/>
        </authorList>
    </citation>
    <scope>NUCLEOTIDE SEQUENCE [LARGE SCALE GENOMIC DNA]</scope>
    <source>
        <strain evidence="1">HMET1</strain>
    </source>
</reference>
<name>A0A1Q6DV78_METT1</name>
<dbReference type="EMBL" id="MSDW01000001">
    <property type="protein sequence ID" value="OKY78264.1"/>
    <property type="molecule type" value="Genomic_DNA"/>
</dbReference>
<accession>A0A1Q6DV78</accession>
<evidence type="ECO:0000313" key="2">
    <source>
        <dbReference type="Proteomes" id="UP000185744"/>
    </source>
</evidence>
<dbReference type="Proteomes" id="UP000185744">
    <property type="component" value="Unassembled WGS sequence"/>
</dbReference>
<evidence type="ECO:0000313" key="1">
    <source>
        <dbReference type="EMBL" id="OKY78264.1"/>
    </source>
</evidence>
<dbReference type="InParanoid" id="A0A1Q6DV78"/>
<dbReference type="AlphaFoldDB" id="A0A1Q6DV78"/>
<proteinExistence type="predicted"/>
<dbReference type="STRING" id="1903181.BTN85_0751"/>
<comment type="caution">
    <text evidence="1">The sequence shown here is derived from an EMBL/GenBank/DDBJ whole genome shotgun (WGS) entry which is preliminary data.</text>
</comment>
<sequence length="32" mass="3662">MMDIDKTVYLSLKGRVLTAISTSHKVNRKKDL</sequence>
<keyword evidence="2" id="KW-1185">Reference proteome</keyword>
<organism evidence="1 2">
    <name type="scientific">Methanohalarchaeum thermophilum</name>
    <dbReference type="NCBI Taxonomy" id="1903181"/>
    <lineage>
        <taxon>Archaea</taxon>
        <taxon>Methanobacteriati</taxon>
        <taxon>Methanobacteriota</taxon>
        <taxon>Methanonatronarchaeia</taxon>
        <taxon>Methanonatronarchaeales</taxon>
        <taxon>Methanonatronarchaeaceae</taxon>
        <taxon>Candidatus Methanohalarchaeum</taxon>
    </lineage>
</organism>